<dbReference type="InterPro" id="IPR007219">
    <property type="entry name" value="XnlR_reg_dom"/>
</dbReference>
<dbReference type="Pfam" id="PF04082">
    <property type="entry name" value="Fungal_trans"/>
    <property type="match status" value="1"/>
</dbReference>
<dbReference type="GO" id="GO:0008270">
    <property type="term" value="F:zinc ion binding"/>
    <property type="evidence" value="ECO:0007669"/>
    <property type="project" value="InterPro"/>
</dbReference>
<dbReference type="Gene3D" id="4.10.240.10">
    <property type="entry name" value="Zn(2)-C6 fungal-type DNA-binding domain"/>
    <property type="match status" value="1"/>
</dbReference>
<feature type="compositionally biased region" description="Low complexity" evidence="4">
    <location>
        <begin position="932"/>
        <end position="949"/>
    </location>
</feature>
<accession>A0A1E4TWM1</accession>
<keyword evidence="2" id="KW-0539">Nucleus</keyword>
<proteinExistence type="predicted"/>
<evidence type="ECO:0000313" key="7">
    <source>
        <dbReference type="Proteomes" id="UP000094236"/>
    </source>
</evidence>
<evidence type="ECO:0000313" key="6">
    <source>
        <dbReference type="EMBL" id="ODV96183.1"/>
    </source>
</evidence>
<dbReference type="PANTHER" id="PTHR46910:SF23">
    <property type="entry name" value="THIAMINE REPRESSIBLE GENES REGULATORY PROTEIN THI1"/>
    <property type="match status" value="1"/>
</dbReference>
<organism evidence="6 7">
    <name type="scientific">Pachysolen tannophilus NRRL Y-2460</name>
    <dbReference type="NCBI Taxonomy" id="669874"/>
    <lineage>
        <taxon>Eukaryota</taxon>
        <taxon>Fungi</taxon>
        <taxon>Dikarya</taxon>
        <taxon>Ascomycota</taxon>
        <taxon>Saccharomycotina</taxon>
        <taxon>Pichiomycetes</taxon>
        <taxon>Pachysolenaceae</taxon>
        <taxon>Pachysolen</taxon>
    </lineage>
</organism>
<dbReference type="CDD" id="cd12148">
    <property type="entry name" value="fungal_TF_MHR"/>
    <property type="match status" value="1"/>
</dbReference>
<dbReference type="GO" id="GO:0006351">
    <property type="term" value="P:DNA-templated transcription"/>
    <property type="evidence" value="ECO:0007669"/>
    <property type="project" value="InterPro"/>
</dbReference>
<evidence type="ECO:0000256" key="2">
    <source>
        <dbReference type="ARBA" id="ARBA00023242"/>
    </source>
</evidence>
<dbReference type="SMART" id="SM00066">
    <property type="entry name" value="GAL4"/>
    <property type="match status" value="1"/>
</dbReference>
<dbReference type="GO" id="GO:0003677">
    <property type="term" value="F:DNA binding"/>
    <property type="evidence" value="ECO:0007669"/>
    <property type="project" value="InterPro"/>
</dbReference>
<dbReference type="AlphaFoldDB" id="A0A1E4TWM1"/>
<keyword evidence="1" id="KW-0479">Metal-binding</keyword>
<dbReference type="PROSITE" id="PS50048">
    <property type="entry name" value="ZN2_CY6_FUNGAL_2"/>
    <property type="match status" value="1"/>
</dbReference>
<name>A0A1E4TWM1_PACTA</name>
<sequence length="958" mass="109051">MEINHNSQESIDIVPIKVLGRNHLACSRCRAHKIKCDGKKPQCETCMNLNETCLYEEKDRKVVVMQSQIMRLQNRVKFLEQSAENMKKSEVSNSFAINHHRATVVPTAFPNKQQLNQDSSSSKDFDFMEIKVDPESVIHQERENHYFSHLNQHHPNIQSLLFREKDSFKEASEAKSISNAYEGYRINFANDLRKGKNKMEHYSCDEDILPSGNENSQKTNTVRNQISSLGTGAHELYQALLDDKSSFYGNNGFQDIDDISKNSEIYLNEKNFIYPFTGTIVLPEKSFAMQLVSLAIDRTKMLFYLYDETVFKSKVDVLYQDMKTQDPKFLCKLLATLAIGEQFYFAKLTNQDTNVFLGGYRNGMNSGTPGLKFFKLAIQLFQYNQFGTSLSDIQSCILLSYNFLALNKIKDAHLHSKIAIELSLIKGLHRKYDCAINSIQEEEREKRKRVWWTAFCVNSLIIMKLNIPSAIDLTETDVELPNENYIDLQDGFEIGSLNALVHIFKYVNRVMHNVSNPLMRSLENTVSPDEDLILKQKIDAIVILLRQLDNGPGKMFKEIFDKAGNDFYINAPLRNRTAINVALFYNQVILILTRPLVYSYLMGMIPHSEEVLNATKFAFQSACNNVDYLWYLRENNFLSTFGFQDSQFCFSALLILIVANSVNFSFPQMSKGVELITFMAKCGGPVARIHLSKIISLEKHLIDLGSKPISGIELSSMINYEMPQELRTNITDDQSSPEKKESMIIIKTEEIQDKDDDNEIAASNFRNFSFKEKIPKTSNSLSINIPFTRNFFADYPNADQQTSDSIKNSTTFPLSQSSKFDSRFSLGHSRSFSESVLPQATSSAHPTKFQQASFAQSPNIPTELLNKSNASPSLLFNSHDFFQQWSGLTSENSLFSFPGTQNLFNDSNPNFQFPNTCNADSYDSQVSITHENTTNSSNRSSDSNFDISSLTKGVTEKQ</sequence>
<keyword evidence="7" id="KW-1185">Reference proteome</keyword>
<dbReference type="SMART" id="SM00906">
    <property type="entry name" value="Fungal_trans"/>
    <property type="match status" value="1"/>
</dbReference>
<evidence type="ECO:0000259" key="5">
    <source>
        <dbReference type="PROSITE" id="PS50048"/>
    </source>
</evidence>
<dbReference type="STRING" id="669874.A0A1E4TWM1"/>
<dbReference type="Proteomes" id="UP000094236">
    <property type="component" value="Unassembled WGS sequence"/>
</dbReference>
<dbReference type="InterPro" id="IPR050987">
    <property type="entry name" value="AtrR-like"/>
</dbReference>
<dbReference type="SUPFAM" id="SSF57701">
    <property type="entry name" value="Zn2/Cys6 DNA-binding domain"/>
    <property type="match status" value="1"/>
</dbReference>
<reference evidence="7" key="1">
    <citation type="submission" date="2016-05" db="EMBL/GenBank/DDBJ databases">
        <title>Comparative genomics of biotechnologically important yeasts.</title>
        <authorList>
            <consortium name="DOE Joint Genome Institute"/>
            <person name="Riley R."/>
            <person name="Haridas S."/>
            <person name="Wolfe K.H."/>
            <person name="Lopes M.R."/>
            <person name="Hittinger C.T."/>
            <person name="Goker M."/>
            <person name="Salamov A."/>
            <person name="Wisecaver J."/>
            <person name="Long T.M."/>
            <person name="Aerts A.L."/>
            <person name="Barry K."/>
            <person name="Choi C."/>
            <person name="Clum A."/>
            <person name="Coughlan A.Y."/>
            <person name="Deshpande S."/>
            <person name="Douglass A.P."/>
            <person name="Hanson S.J."/>
            <person name="Klenk H.-P."/>
            <person name="Labutti K."/>
            <person name="Lapidus A."/>
            <person name="Lindquist E."/>
            <person name="Lipzen A."/>
            <person name="Meier-Kolthoff J.P."/>
            <person name="Ohm R.A."/>
            <person name="Otillar R.P."/>
            <person name="Pangilinan J."/>
            <person name="Peng Y."/>
            <person name="Rokas A."/>
            <person name="Rosa C.A."/>
            <person name="Scheuner C."/>
            <person name="Sibirny A.A."/>
            <person name="Slot J.C."/>
            <person name="Stielow J.B."/>
            <person name="Sun H."/>
            <person name="Kurtzman C.P."/>
            <person name="Blackwell M."/>
            <person name="Grigoriev I.V."/>
            <person name="Jeffries T.W."/>
        </authorList>
    </citation>
    <scope>NUCLEOTIDE SEQUENCE [LARGE SCALE GENOMIC DNA]</scope>
    <source>
        <strain evidence="7">NRRL Y-2460</strain>
    </source>
</reference>
<dbReference type="OrthoDB" id="3266505at2759"/>
<dbReference type="CDD" id="cd00067">
    <property type="entry name" value="GAL4"/>
    <property type="match status" value="1"/>
</dbReference>
<dbReference type="InterPro" id="IPR036864">
    <property type="entry name" value="Zn2-C6_fun-type_DNA-bd_sf"/>
</dbReference>
<gene>
    <name evidence="6" type="ORF">PACTADRAFT_49579</name>
</gene>
<dbReference type="PROSITE" id="PS00463">
    <property type="entry name" value="ZN2_CY6_FUNGAL_1"/>
    <property type="match status" value="1"/>
</dbReference>
<keyword evidence="3" id="KW-0175">Coiled coil</keyword>
<evidence type="ECO:0000256" key="1">
    <source>
        <dbReference type="ARBA" id="ARBA00022723"/>
    </source>
</evidence>
<feature type="coiled-coil region" evidence="3">
    <location>
        <begin position="55"/>
        <end position="89"/>
    </location>
</feature>
<dbReference type="GO" id="GO:0000981">
    <property type="term" value="F:DNA-binding transcription factor activity, RNA polymerase II-specific"/>
    <property type="evidence" value="ECO:0007669"/>
    <property type="project" value="InterPro"/>
</dbReference>
<dbReference type="EMBL" id="KV454013">
    <property type="protein sequence ID" value="ODV96183.1"/>
    <property type="molecule type" value="Genomic_DNA"/>
</dbReference>
<evidence type="ECO:0000256" key="4">
    <source>
        <dbReference type="SAM" id="MobiDB-lite"/>
    </source>
</evidence>
<dbReference type="Pfam" id="PF00172">
    <property type="entry name" value="Zn_clus"/>
    <property type="match status" value="1"/>
</dbReference>
<protein>
    <recommendedName>
        <fullName evidence="5">Zn(2)-C6 fungal-type domain-containing protein</fullName>
    </recommendedName>
</protein>
<feature type="domain" description="Zn(2)-C6 fungal-type" evidence="5">
    <location>
        <begin position="25"/>
        <end position="55"/>
    </location>
</feature>
<evidence type="ECO:0000256" key="3">
    <source>
        <dbReference type="SAM" id="Coils"/>
    </source>
</evidence>
<dbReference type="InterPro" id="IPR001138">
    <property type="entry name" value="Zn2Cys6_DnaBD"/>
</dbReference>
<dbReference type="PANTHER" id="PTHR46910">
    <property type="entry name" value="TRANSCRIPTION FACTOR PDR1"/>
    <property type="match status" value="1"/>
</dbReference>
<feature type="region of interest" description="Disordered" evidence="4">
    <location>
        <begin position="930"/>
        <end position="958"/>
    </location>
</feature>